<dbReference type="SUPFAM" id="SSF103473">
    <property type="entry name" value="MFS general substrate transporter"/>
    <property type="match status" value="1"/>
</dbReference>
<evidence type="ECO:0000256" key="2">
    <source>
        <dbReference type="ARBA" id="ARBA00022448"/>
    </source>
</evidence>
<keyword evidence="6 7" id="KW-0472">Membrane</keyword>
<protein>
    <submittedName>
        <fullName evidence="9">MFS transporter</fullName>
    </submittedName>
</protein>
<feature type="transmembrane region" description="Helical" evidence="7">
    <location>
        <begin position="223"/>
        <end position="245"/>
    </location>
</feature>
<feature type="domain" description="Major facilitator superfamily (MFS) profile" evidence="8">
    <location>
        <begin position="16"/>
        <end position="410"/>
    </location>
</feature>
<accession>A0A4S1CC35</accession>
<dbReference type="Gene3D" id="1.20.1250.20">
    <property type="entry name" value="MFS general substrate transporter like domains"/>
    <property type="match status" value="1"/>
</dbReference>
<dbReference type="PANTHER" id="PTHR23513:SF11">
    <property type="entry name" value="STAPHYLOFERRIN A TRANSPORTER"/>
    <property type="match status" value="1"/>
</dbReference>
<feature type="transmembrane region" description="Helical" evidence="7">
    <location>
        <begin position="265"/>
        <end position="287"/>
    </location>
</feature>
<dbReference type="Pfam" id="PF05977">
    <property type="entry name" value="MFS_3"/>
    <property type="match status" value="1"/>
</dbReference>
<keyword evidence="2" id="KW-0813">Transport</keyword>
<evidence type="ECO:0000256" key="3">
    <source>
        <dbReference type="ARBA" id="ARBA00022475"/>
    </source>
</evidence>
<feature type="transmembrane region" description="Helical" evidence="7">
    <location>
        <begin position="356"/>
        <end position="376"/>
    </location>
</feature>
<dbReference type="CDD" id="cd06173">
    <property type="entry name" value="MFS_MefA_like"/>
    <property type="match status" value="1"/>
</dbReference>
<dbReference type="PANTHER" id="PTHR23513">
    <property type="entry name" value="INTEGRAL MEMBRANE EFFLUX PROTEIN-RELATED"/>
    <property type="match status" value="1"/>
</dbReference>
<sequence>MAPVDGTSRLSLLLRALRSRNYRLFVAGQSVSLVGTWMQQVAMSWLVYRLTDSAFLLGVVGFTSQIPTFIFSPVAGVLADRMNRRRLLMITQALAMVQAALLAAAVMLGVVQVWHIVVLSLVLGMVNAFDIPIRQSFVVEMVTNREDLGNAIALNSSMVNAARLVGPTVAGLLVASVGEGICFLLNSASYLGVLLALFAMRIEPREGDGKPRRHVLHELKEGFLYAFGFAPIRSILLLIALMSLTGMPYTVLIPVFARDILHGGAHTFGFLMTAAGCGALAGTVYLASRDSVLGLGRVIVVSAVLFSVGVAAFALSSSITLSFAALMVAGFGAMTLVASCNTILQTILEEDKRGRVMSFFTVAFMGMTPFGSLGAGTMSRIVGPRVTLVVGAVCCLLGALVFARNLPRIRALVRPIYARMGILKEVANGMESAAEQPPMPEDKR</sequence>
<organism evidence="9 10">
    <name type="scientific">Geomonas terrae</name>
    <dbReference type="NCBI Taxonomy" id="2562681"/>
    <lineage>
        <taxon>Bacteria</taxon>
        <taxon>Pseudomonadati</taxon>
        <taxon>Thermodesulfobacteriota</taxon>
        <taxon>Desulfuromonadia</taxon>
        <taxon>Geobacterales</taxon>
        <taxon>Geobacteraceae</taxon>
        <taxon>Geomonas</taxon>
    </lineage>
</organism>
<dbReference type="InterPro" id="IPR036259">
    <property type="entry name" value="MFS_trans_sf"/>
</dbReference>
<comment type="caution">
    <text evidence="9">The sequence shown here is derived from an EMBL/GenBank/DDBJ whole genome shotgun (WGS) entry which is preliminary data.</text>
</comment>
<dbReference type="Proteomes" id="UP000306416">
    <property type="component" value="Unassembled WGS sequence"/>
</dbReference>
<dbReference type="AlphaFoldDB" id="A0A4S1CC35"/>
<proteinExistence type="predicted"/>
<evidence type="ECO:0000256" key="4">
    <source>
        <dbReference type="ARBA" id="ARBA00022692"/>
    </source>
</evidence>
<comment type="subcellular location">
    <subcellularLocation>
        <location evidence="1">Cell membrane</location>
        <topology evidence="1">Multi-pass membrane protein</topology>
    </subcellularLocation>
</comment>
<evidence type="ECO:0000259" key="8">
    <source>
        <dbReference type="PROSITE" id="PS50850"/>
    </source>
</evidence>
<dbReference type="GO" id="GO:0005886">
    <property type="term" value="C:plasma membrane"/>
    <property type="evidence" value="ECO:0007669"/>
    <property type="project" value="UniProtKB-SubCell"/>
</dbReference>
<keyword evidence="4 7" id="KW-0812">Transmembrane</keyword>
<dbReference type="InterPro" id="IPR010290">
    <property type="entry name" value="TM_effector"/>
</dbReference>
<feature type="transmembrane region" description="Helical" evidence="7">
    <location>
        <begin position="294"/>
        <end position="315"/>
    </location>
</feature>
<evidence type="ECO:0000256" key="5">
    <source>
        <dbReference type="ARBA" id="ARBA00022989"/>
    </source>
</evidence>
<feature type="transmembrane region" description="Helical" evidence="7">
    <location>
        <begin position="382"/>
        <end position="403"/>
    </location>
</feature>
<evidence type="ECO:0000313" key="9">
    <source>
        <dbReference type="EMBL" id="TGU70911.1"/>
    </source>
</evidence>
<dbReference type="EMBL" id="SRSC01000004">
    <property type="protein sequence ID" value="TGU70911.1"/>
    <property type="molecule type" value="Genomic_DNA"/>
</dbReference>
<dbReference type="RefSeq" id="WP_135872354.1">
    <property type="nucleotide sequence ID" value="NZ_SRSC01000004.1"/>
</dbReference>
<gene>
    <name evidence="9" type="ORF">E4633_18165</name>
</gene>
<evidence type="ECO:0000313" key="10">
    <source>
        <dbReference type="Proteomes" id="UP000306416"/>
    </source>
</evidence>
<evidence type="ECO:0000256" key="7">
    <source>
        <dbReference type="SAM" id="Phobius"/>
    </source>
</evidence>
<feature type="transmembrane region" description="Helical" evidence="7">
    <location>
        <begin position="183"/>
        <end position="202"/>
    </location>
</feature>
<dbReference type="InterPro" id="IPR020846">
    <property type="entry name" value="MFS_dom"/>
</dbReference>
<keyword evidence="3" id="KW-1003">Cell membrane</keyword>
<evidence type="ECO:0000256" key="6">
    <source>
        <dbReference type="ARBA" id="ARBA00023136"/>
    </source>
</evidence>
<feature type="transmembrane region" description="Helical" evidence="7">
    <location>
        <begin position="24"/>
        <end position="48"/>
    </location>
</feature>
<name>A0A4S1CC35_9BACT</name>
<keyword evidence="10" id="KW-1185">Reference proteome</keyword>
<dbReference type="PROSITE" id="PS50850">
    <property type="entry name" value="MFS"/>
    <property type="match status" value="1"/>
</dbReference>
<feature type="transmembrane region" description="Helical" evidence="7">
    <location>
        <begin position="54"/>
        <end position="75"/>
    </location>
</feature>
<evidence type="ECO:0000256" key="1">
    <source>
        <dbReference type="ARBA" id="ARBA00004651"/>
    </source>
</evidence>
<dbReference type="GO" id="GO:0022857">
    <property type="term" value="F:transmembrane transporter activity"/>
    <property type="evidence" value="ECO:0007669"/>
    <property type="project" value="InterPro"/>
</dbReference>
<keyword evidence="5 7" id="KW-1133">Transmembrane helix</keyword>
<reference evidence="9 10" key="1">
    <citation type="submission" date="2019-04" db="EMBL/GenBank/DDBJ databases">
        <title>Geobacter oryzae sp. nov., ferric-reducing bacteria isolated from paddy soil.</title>
        <authorList>
            <person name="Xu Z."/>
            <person name="Masuda Y."/>
            <person name="Itoh H."/>
            <person name="Senoo K."/>
        </authorList>
    </citation>
    <scope>NUCLEOTIDE SEQUENCE [LARGE SCALE GENOMIC DNA]</scope>
    <source>
        <strain evidence="9 10">Red111</strain>
    </source>
</reference>
<feature type="transmembrane region" description="Helical" evidence="7">
    <location>
        <begin position="321"/>
        <end position="344"/>
    </location>
</feature>